<feature type="transmembrane region" description="Helical" evidence="9">
    <location>
        <begin position="658"/>
        <end position="677"/>
    </location>
</feature>
<dbReference type="GO" id="GO:0005262">
    <property type="term" value="F:calcium channel activity"/>
    <property type="evidence" value="ECO:0000318"/>
    <property type="project" value="GO_Central"/>
</dbReference>
<keyword evidence="11" id="KW-1185">Reference proteome</keyword>
<dbReference type="Proteomes" id="UP000001554">
    <property type="component" value="Chromosome 19"/>
</dbReference>
<dbReference type="InterPro" id="IPR036392">
    <property type="entry name" value="PLAT/LH2_dom_sf"/>
</dbReference>
<dbReference type="RefSeq" id="XP_035663343.1">
    <property type="nucleotide sequence ID" value="XM_035807450.1"/>
</dbReference>
<dbReference type="PANTHER" id="PTHR10877">
    <property type="entry name" value="POLYCYSTIN FAMILY MEMBER"/>
    <property type="match status" value="1"/>
</dbReference>
<dbReference type="InterPro" id="IPR001024">
    <property type="entry name" value="PLAT/LH2_dom"/>
</dbReference>
<dbReference type="Pfam" id="PF20519">
    <property type="entry name" value="Polycystin_dom"/>
    <property type="match status" value="1"/>
</dbReference>
<dbReference type="KEGG" id="bfo:118407034"/>
<dbReference type="SUPFAM" id="SSF49723">
    <property type="entry name" value="Lipase/lipooxygenase domain (PLAT/LH2 domain)"/>
    <property type="match status" value="1"/>
</dbReference>
<dbReference type="Pfam" id="PF08016">
    <property type="entry name" value="PKD_channel"/>
    <property type="match status" value="1"/>
</dbReference>
<reference evidence="11" key="1">
    <citation type="journal article" date="2020" name="Nat. Ecol. Evol.">
        <title>Deeply conserved synteny resolves early events in vertebrate evolution.</title>
        <authorList>
            <person name="Simakov O."/>
            <person name="Marletaz F."/>
            <person name="Yue J.X."/>
            <person name="O'Connell B."/>
            <person name="Jenkins J."/>
            <person name="Brandt A."/>
            <person name="Calef R."/>
            <person name="Tung C.H."/>
            <person name="Huang T.K."/>
            <person name="Schmutz J."/>
            <person name="Satoh N."/>
            <person name="Yu J.K."/>
            <person name="Putnam N.H."/>
            <person name="Green R.E."/>
            <person name="Rokhsar D.S."/>
        </authorList>
    </citation>
    <scope>NUCLEOTIDE SEQUENCE [LARGE SCALE GENOMIC DNA]</scope>
    <source>
        <strain evidence="11">S238N-H82</strain>
    </source>
</reference>
<sequence>MPAPHVYQITVTTGSMFSAGTASRVGFQLYGSEGTSPVKMLNPKGEALVRGSTLHFVMPVRESLGEVMLLHIWHDNSGEGDNSSWFLGSFVVRDVEKDVVSYFNCNDWLSAEKGDGEVQKVVHASTEEELTSFTNVFIEATKNAFYDKQLWASVLVAAPGSSFTKAQRLSCCFTLLNTMMLASAMWYREENTTADTRVFNLGFVRFTIEAIIGKRSSRLGKLVAWVTVFLVSTSSAFFVILYSMDWGKEKSDSWIKAFIMSFVGTSCVVDTLQIFVLAVALASILSLPLLAKPPTIRKEDLQLNLWNTTAPKKVHPPAKPNRQSARKNKELNEKSASVLKEILLLLVFVSLLFYIAQADKDQQKTFYETQSLSKNILQNYDVIRTPDKFYIWAEDVLLRTLYPATWYNGKDMKYLDRQFAHNTGSFRLGPPRLTQVRHLPDVMTRNAFHDLGWSLDLGNVSGNCWRFEVKDLLAHPNDTFLCKNHHSFDVPLGHDAAVSFFGILRDKQFFDKYTKSVTITVNFYNPSLKLFSIVKMVTDRSGVGHLVPTAAITSFRLFQYESDADYMKLFVQIAFTLLFAVILCNELKTMENMGREYFTKWNALGFVSLIGTATTISVFIKRYVVASETLEMIVKSKGELGFERFIDLQTAAYWDACFKHMLGLVVFINTISLLRVVRFSKPIGKLLALPGIMKKELLAFVVSAVVAFMAFISSGMDSKIMSHLHLLCIVQYSMLTPFSAFHRLQDSSYLEAKWNLTQTCTKRRLHSSR</sequence>
<dbReference type="OMA" id="ICIIRAK"/>
<evidence type="ECO:0000313" key="12">
    <source>
        <dbReference type="RefSeq" id="XP_035663343.1"/>
    </source>
</evidence>
<feature type="transmembrane region" description="Helical" evidence="9">
    <location>
        <begin position="222"/>
        <end position="244"/>
    </location>
</feature>
<keyword evidence="3 9" id="KW-0812">Transmembrane</keyword>
<evidence type="ECO:0000256" key="9">
    <source>
        <dbReference type="SAM" id="Phobius"/>
    </source>
</evidence>
<dbReference type="GO" id="GO:0016020">
    <property type="term" value="C:membrane"/>
    <property type="evidence" value="ECO:0000318"/>
    <property type="project" value="GO_Central"/>
</dbReference>
<dbReference type="AlphaFoldDB" id="A0A9J7KKG0"/>
<dbReference type="OrthoDB" id="5322100at2759"/>
<feature type="transmembrane region" description="Helical" evidence="9">
    <location>
        <begin position="338"/>
        <end position="356"/>
    </location>
</feature>
<feature type="transmembrane region" description="Helical" evidence="9">
    <location>
        <begin position="597"/>
        <end position="620"/>
    </location>
</feature>
<dbReference type="InterPro" id="IPR051223">
    <property type="entry name" value="Polycystin"/>
</dbReference>
<dbReference type="PROSITE" id="PS50095">
    <property type="entry name" value="PLAT"/>
    <property type="match status" value="1"/>
</dbReference>
<feature type="transmembrane region" description="Helical" evidence="9">
    <location>
        <begin position="566"/>
        <end position="585"/>
    </location>
</feature>
<gene>
    <name evidence="12" type="primary">LOC118407034</name>
</gene>
<evidence type="ECO:0000256" key="8">
    <source>
        <dbReference type="SAM" id="MobiDB-lite"/>
    </source>
</evidence>
<evidence type="ECO:0000256" key="3">
    <source>
        <dbReference type="ARBA" id="ARBA00022692"/>
    </source>
</evidence>
<keyword evidence="4" id="KW-0732">Signal</keyword>
<evidence type="ECO:0000256" key="6">
    <source>
        <dbReference type="ARBA" id="ARBA00023136"/>
    </source>
</evidence>
<organism evidence="11 12">
    <name type="scientific">Branchiostoma floridae</name>
    <name type="common">Florida lancelet</name>
    <name type="synonym">Amphioxus</name>
    <dbReference type="NCBI Taxonomy" id="7739"/>
    <lineage>
        <taxon>Eukaryota</taxon>
        <taxon>Metazoa</taxon>
        <taxon>Chordata</taxon>
        <taxon>Cephalochordata</taxon>
        <taxon>Leptocardii</taxon>
        <taxon>Amphioxiformes</taxon>
        <taxon>Branchiostomatidae</taxon>
        <taxon>Branchiostoma</taxon>
    </lineage>
</organism>
<reference evidence="12" key="2">
    <citation type="submission" date="2025-08" db="UniProtKB">
        <authorList>
            <consortium name="RefSeq"/>
        </authorList>
    </citation>
    <scope>IDENTIFICATION</scope>
    <source>
        <strain evidence="12">S238N-H82</strain>
        <tissue evidence="12">Testes</tissue>
    </source>
</reference>
<dbReference type="PANTHER" id="PTHR10877:SF194">
    <property type="entry name" value="LOCATION OF VULVA DEFECTIVE 1"/>
    <property type="match status" value="1"/>
</dbReference>
<keyword evidence="6 9" id="KW-0472">Membrane</keyword>
<dbReference type="Gene3D" id="2.60.60.20">
    <property type="entry name" value="PLAT/LH2 domain"/>
    <property type="match status" value="1"/>
</dbReference>
<proteinExistence type="inferred from homology"/>
<comment type="subcellular location">
    <subcellularLocation>
        <location evidence="1">Membrane</location>
        <topology evidence="1">Multi-pass membrane protein</topology>
    </subcellularLocation>
</comment>
<accession>A0A9J7KKG0</accession>
<name>A0A9J7KKG0_BRAFL</name>
<keyword evidence="5 9" id="KW-1133">Transmembrane helix</keyword>
<comment type="similarity">
    <text evidence="2">Belongs to the polycystin family.</text>
</comment>
<dbReference type="Pfam" id="PF01477">
    <property type="entry name" value="PLAT"/>
    <property type="match status" value="1"/>
</dbReference>
<evidence type="ECO:0000256" key="4">
    <source>
        <dbReference type="ARBA" id="ARBA00022729"/>
    </source>
</evidence>
<feature type="domain" description="PLAT" evidence="10">
    <location>
        <begin position="5"/>
        <end position="123"/>
    </location>
</feature>
<evidence type="ECO:0000259" key="10">
    <source>
        <dbReference type="PROSITE" id="PS50095"/>
    </source>
</evidence>
<comment type="caution">
    <text evidence="7">Lacks conserved residue(s) required for the propagation of feature annotation.</text>
</comment>
<evidence type="ECO:0000313" key="11">
    <source>
        <dbReference type="Proteomes" id="UP000001554"/>
    </source>
</evidence>
<dbReference type="GO" id="GO:0050982">
    <property type="term" value="P:detection of mechanical stimulus"/>
    <property type="evidence" value="ECO:0000318"/>
    <property type="project" value="GO_Central"/>
</dbReference>
<evidence type="ECO:0000256" key="1">
    <source>
        <dbReference type="ARBA" id="ARBA00004141"/>
    </source>
</evidence>
<feature type="transmembrane region" description="Helical" evidence="9">
    <location>
        <begin position="697"/>
        <end position="716"/>
    </location>
</feature>
<protein>
    <submittedName>
        <fullName evidence="12">Polycystic kidney disease protein 1-like 2</fullName>
    </submittedName>
</protein>
<evidence type="ECO:0000256" key="2">
    <source>
        <dbReference type="ARBA" id="ARBA00007200"/>
    </source>
</evidence>
<dbReference type="InterPro" id="IPR046791">
    <property type="entry name" value="Polycystin_dom"/>
</dbReference>
<evidence type="ECO:0000256" key="5">
    <source>
        <dbReference type="ARBA" id="ARBA00022989"/>
    </source>
</evidence>
<feature type="transmembrane region" description="Helical" evidence="9">
    <location>
        <begin position="272"/>
        <end position="291"/>
    </location>
</feature>
<dbReference type="GeneID" id="118407034"/>
<dbReference type="InterPro" id="IPR013122">
    <property type="entry name" value="PKD1_2_channel"/>
</dbReference>
<feature type="region of interest" description="Disordered" evidence="8">
    <location>
        <begin position="310"/>
        <end position="329"/>
    </location>
</feature>
<dbReference type="SMART" id="SM00308">
    <property type="entry name" value="LH2"/>
    <property type="match status" value="1"/>
</dbReference>
<evidence type="ECO:0000256" key="7">
    <source>
        <dbReference type="PROSITE-ProRule" id="PRU00152"/>
    </source>
</evidence>